<dbReference type="Proteomes" id="UP000095087">
    <property type="component" value="Unassembled WGS sequence"/>
</dbReference>
<reference evidence="2 3" key="1">
    <citation type="submission" date="2016-07" db="EMBL/GenBank/DDBJ databases">
        <title>Draft genome sequence of Methyloligella halotolerans C2T (VKM B-2706T=CCUG 61687T=DSM 25045T), a halotolerant polyhydroxybutyrate accumulating methylotroph.</title>
        <authorList>
            <person name="Vasilenko O.V."/>
            <person name="Doronina N.V."/>
            <person name="Poroshina M.N."/>
            <person name="Tarlachkov S.V."/>
            <person name="Trotsenko Y.A."/>
        </authorList>
    </citation>
    <scope>NUCLEOTIDE SEQUENCE [LARGE SCALE GENOMIC DNA]</scope>
    <source>
        <strain evidence="2 3">VKM B-2706</strain>
    </source>
</reference>
<dbReference type="Gene3D" id="3.10.620.30">
    <property type="match status" value="1"/>
</dbReference>
<dbReference type="PANTHER" id="PTHR33490:SF1">
    <property type="entry name" value="SLL1233 PROTEIN"/>
    <property type="match status" value="1"/>
</dbReference>
<dbReference type="EMBL" id="MASI01000007">
    <property type="protein sequence ID" value="ODA66507.1"/>
    <property type="molecule type" value="Genomic_DNA"/>
</dbReference>
<accession>A0A1E2RWA3</accession>
<keyword evidence="3" id="KW-1185">Reference proteome</keyword>
<dbReference type="InterPro" id="IPR002931">
    <property type="entry name" value="Transglutaminase-like"/>
</dbReference>
<proteinExistence type="predicted"/>
<name>A0A1E2RWA3_9HYPH</name>
<evidence type="ECO:0000313" key="2">
    <source>
        <dbReference type="EMBL" id="ODA66507.1"/>
    </source>
</evidence>
<sequence>MLFIAACRCLNIPARFVSGYQAHAETADGKRYLHAWPEAYLPGAGWYGFDPTHGVMVADGHVGICAGPEQADTMPVSGGFFGPVVSSSLNFEVEIETRR</sequence>
<dbReference type="Pfam" id="PF01841">
    <property type="entry name" value="Transglut_core"/>
    <property type="match status" value="1"/>
</dbReference>
<organism evidence="2 3">
    <name type="scientific">Methyloligella halotolerans</name>
    <dbReference type="NCBI Taxonomy" id="1177755"/>
    <lineage>
        <taxon>Bacteria</taxon>
        <taxon>Pseudomonadati</taxon>
        <taxon>Pseudomonadota</taxon>
        <taxon>Alphaproteobacteria</taxon>
        <taxon>Hyphomicrobiales</taxon>
        <taxon>Hyphomicrobiaceae</taxon>
        <taxon>Methyloligella</taxon>
    </lineage>
</organism>
<protein>
    <submittedName>
        <fullName evidence="2">Transglutaminase-like superfamily protein</fullName>
    </submittedName>
</protein>
<feature type="domain" description="Transglutaminase-like" evidence="1">
    <location>
        <begin position="2"/>
        <end position="53"/>
    </location>
</feature>
<dbReference type="SMART" id="SM00460">
    <property type="entry name" value="TGc"/>
    <property type="match status" value="1"/>
</dbReference>
<dbReference type="STRING" id="1177755.A7A08_02630"/>
<dbReference type="SUPFAM" id="SSF54001">
    <property type="entry name" value="Cysteine proteinases"/>
    <property type="match status" value="1"/>
</dbReference>
<dbReference type="PANTHER" id="PTHR33490">
    <property type="entry name" value="BLR5614 PROTEIN-RELATED"/>
    <property type="match status" value="1"/>
</dbReference>
<gene>
    <name evidence="2" type="ORF">A7A08_02630</name>
</gene>
<comment type="caution">
    <text evidence="2">The sequence shown here is derived from an EMBL/GenBank/DDBJ whole genome shotgun (WGS) entry which is preliminary data.</text>
</comment>
<evidence type="ECO:0000259" key="1">
    <source>
        <dbReference type="SMART" id="SM00460"/>
    </source>
</evidence>
<evidence type="ECO:0000313" key="3">
    <source>
        <dbReference type="Proteomes" id="UP000095087"/>
    </source>
</evidence>
<dbReference type="InterPro" id="IPR038765">
    <property type="entry name" value="Papain-like_cys_pep_sf"/>
</dbReference>
<dbReference type="AlphaFoldDB" id="A0A1E2RWA3"/>